<evidence type="ECO:0000259" key="1">
    <source>
        <dbReference type="Pfam" id="PF07624"/>
    </source>
</evidence>
<sequence length="962" mass="105611">MQALRNQLEAALQSITVACGLMALACGQATAVAGPDDPIQSLQPLTSTYCIDCHGPVVDGPEGGFSLTELFEQSGTAESMASWQKALNAIEAYEMPPDYMDQPSDEERQAMTNAIRALMAKEAAGAESRPGRAAARRLTRLEYNNTVRDLLGLSTDVFMFSERLPFDKSYFDPASGEMPDTLTMTGREYGSRYPVLLPDSGLPPDSRADHGFSNRGDAQDISASTLDQYVQLAHEIAFHPNLLTEATRAHELFPNASARSKKRAQAPATAVAAPRPKPAIVNSVGRVAPNENVLVTADGSSTDLATFQRRLEEAYRLDAGGVEGFEDHLNRKFKQSDQSLNVAYGLNANRVLELRFDSELWAVGFSSVSESSGSTLLSNKNQGETSFSVSFHRSAEDGWKGPVSVGLVLLSRNEQSGPVAVSARFSNGETKRVEIDLAAGAGESNAFVAFDAPDGSGIQSLDIDGSGLDGPYLMIDDLAFIVEDGGEPVVQVSGRELPDPPAAPSRPAKPPKVDAVVAVQDMSSLSPKERLARFMHRAFRRPVEASEVDRYFALYESSQDAGGDEEQAMRAALQGVLCSPSFLYLIHVGRTDDPTDAEGVRRLTDHELASRLSYFLWSTMPDDQLLALADSGRLSEPEQLEAQVRRMLRDERVRELSESFFVEWLRLRELWSSQPDSKAFRDFYSGPQGKRTSARDLFGEALLAVETVMVEDRPVLDLLHSDYTYVNARVARLYGFDGSELRSYRSGEVLGKGSLNSDDTWRRVRLPDARRGGVITMGATLTLTSFPTRTSPIKRGAWFLETILNRPPPPPTVAVPDIEEQEVDGQRLTLREKVELHRADPACAVCHNRIDPPGFAMESYDAIGRWREQEGDEQIDPSGSIRGLGSFDGPAEFKQLLLEDRDRFVQGFTEHLLSYALSRKLEYFDTALVDQVQAQTEANNYKLSAMISAIVNSDAFQLTTSK</sequence>
<feature type="domain" description="DUF1592" evidence="4">
    <location>
        <begin position="603"/>
        <end position="735"/>
    </location>
</feature>
<feature type="domain" description="DUF1587" evidence="2">
    <location>
        <begin position="200"/>
        <end position="237"/>
    </location>
</feature>
<proteinExistence type="predicted"/>
<feature type="domain" description="DUF1588" evidence="3">
    <location>
        <begin position="771"/>
        <end position="870"/>
    </location>
</feature>
<name>A0A518DAQ3_9BACT</name>
<dbReference type="EMBL" id="CP036291">
    <property type="protein sequence ID" value="QDU88561.1"/>
    <property type="molecule type" value="Genomic_DNA"/>
</dbReference>
<evidence type="ECO:0000259" key="5">
    <source>
        <dbReference type="Pfam" id="PF07637"/>
    </source>
</evidence>
<evidence type="ECO:0000313" key="6">
    <source>
        <dbReference type="EMBL" id="QDU88561.1"/>
    </source>
</evidence>
<dbReference type="Pfam" id="PF07631">
    <property type="entry name" value="PSD4"/>
    <property type="match status" value="1"/>
</dbReference>
<gene>
    <name evidence="6" type="ORF">Pla175_19390</name>
</gene>
<protein>
    <recommendedName>
        <fullName evidence="8">Planctomycete cytochrome C</fullName>
    </recommendedName>
</protein>
<dbReference type="Pfam" id="PF07637">
    <property type="entry name" value="PSD5"/>
    <property type="match status" value="1"/>
</dbReference>
<evidence type="ECO:0000259" key="4">
    <source>
        <dbReference type="Pfam" id="PF07631"/>
    </source>
</evidence>
<evidence type="ECO:0008006" key="8">
    <source>
        <dbReference type="Google" id="ProtNLM"/>
    </source>
</evidence>
<dbReference type="InterPro" id="IPR013042">
    <property type="entry name" value="DUF1592"/>
</dbReference>
<evidence type="ECO:0000259" key="3">
    <source>
        <dbReference type="Pfam" id="PF07627"/>
    </source>
</evidence>
<dbReference type="PROSITE" id="PS51257">
    <property type="entry name" value="PROKAR_LIPOPROTEIN"/>
    <property type="match status" value="1"/>
</dbReference>
<dbReference type="Pfam" id="PF07627">
    <property type="entry name" value="PSCyt3"/>
    <property type="match status" value="1"/>
</dbReference>
<feature type="domain" description="DUF1587" evidence="2">
    <location>
        <begin position="136"/>
        <end position="168"/>
    </location>
</feature>
<dbReference type="Pfam" id="PF07624">
    <property type="entry name" value="PSD2"/>
    <property type="match status" value="1"/>
</dbReference>
<dbReference type="Proteomes" id="UP000317429">
    <property type="component" value="Chromosome"/>
</dbReference>
<dbReference type="InterPro" id="IPR013039">
    <property type="entry name" value="DUF1588"/>
</dbReference>
<accession>A0A518DAQ3</accession>
<dbReference type="Pfam" id="PF07626">
    <property type="entry name" value="PSD3"/>
    <property type="match status" value="2"/>
</dbReference>
<dbReference type="InterPro" id="IPR013036">
    <property type="entry name" value="DUF1587"/>
</dbReference>
<organism evidence="6 7">
    <name type="scientific">Pirellulimonas nuda</name>
    <dbReference type="NCBI Taxonomy" id="2528009"/>
    <lineage>
        <taxon>Bacteria</taxon>
        <taxon>Pseudomonadati</taxon>
        <taxon>Planctomycetota</taxon>
        <taxon>Planctomycetia</taxon>
        <taxon>Pirellulales</taxon>
        <taxon>Lacipirellulaceae</taxon>
        <taxon>Pirellulimonas</taxon>
    </lineage>
</organism>
<feature type="domain" description="DUF1585" evidence="1">
    <location>
        <begin position="886"/>
        <end position="956"/>
    </location>
</feature>
<dbReference type="InterPro" id="IPR011478">
    <property type="entry name" value="DUF1585"/>
</dbReference>
<dbReference type="OrthoDB" id="175242at2"/>
<dbReference type="InterPro" id="IPR013043">
    <property type="entry name" value="DUF1595"/>
</dbReference>
<keyword evidence="7" id="KW-1185">Reference proteome</keyword>
<dbReference type="KEGG" id="pnd:Pla175_19390"/>
<feature type="domain" description="DUF1595" evidence="5">
    <location>
        <begin position="529"/>
        <end position="586"/>
    </location>
</feature>
<evidence type="ECO:0000259" key="2">
    <source>
        <dbReference type="Pfam" id="PF07626"/>
    </source>
</evidence>
<reference evidence="6 7" key="1">
    <citation type="submission" date="2019-02" db="EMBL/GenBank/DDBJ databases">
        <title>Deep-cultivation of Planctomycetes and their phenomic and genomic characterization uncovers novel biology.</title>
        <authorList>
            <person name="Wiegand S."/>
            <person name="Jogler M."/>
            <person name="Boedeker C."/>
            <person name="Pinto D."/>
            <person name="Vollmers J."/>
            <person name="Rivas-Marin E."/>
            <person name="Kohn T."/>
            <person name="Peeters S.H."/>
            <person name="Heuer A."/>
            <person name="Rast P."/>
            <person name="Oberbeckmann S."/>
            <person name="Bunk B."/>
            <person name="Jeske O."/>
            <person name="Meyerdierks A."/>
            <person name="Storesund J.E."/>
            <person name="Kallscheuer N."/>
            <person name="Luecker S."/>
            <person name="Lage O.M."/>
            <person name="Pohl T."/>
            <person name="Merkel B.J."/>
            <person name="Hornburger P."/>
            <person name="Mueller R.-W."/>
            <person name="Bruemmer F."/>
            <person name="Labrenz M."/>
            <person name="Spormann A.M."/>
            <person name="Op den Camp H."/>
            <person name="Overmann J."/>
            <person name="Amann R."/>
            <person name="Jetten M.S.M."/>
            <person name="Mascher T."/>
            <person name="Medema M.H."/>
            <person name="Devos D.P."/>
            <person name="Kaster A.-K."/>
            <person name="Ovreas L."/>
            <person name="Rohde M."/>
            <person name="Galperin M.Y."/>
            <person name="Jogler C."/>
        </authorList>
    </citation>
    <scope>NUCLEOTIDE SEQUENCE [LARGE SCALE GENOMIC DNA]</scope>
    <source>
        <strain evidence="6 7">Pla175</strain>
    </source>
</reference>
<dbReference type="AlphaFoldDB" id="A0A518DAQ3"/>
<dbReference type="RefSeq" id="WP_145283602.1">
    <property type="nucleotide sequence ID" value="NZ_CP036291.1"/>
</dbReference>
<evidence type="ECO:0000313" key="7">
    <source>
        <dbReference type="Proteomes" id="UP000317429"/>
    </source>
</evidence>